<gene>
    <name evidence="1" type="ORF">BPS26883_03365</name>
</gene>
<dbReference type="Gene3D" id="3.40.50.1000">
    <property type="entry name" value="HAD superfamily/HAD-like"/>
    <property type="match status" value="1"/>
</dbReference>
<dbReference type="PANTHER" id="PTHR43434">
    <property type="entry name" value="PHOSPHOGLYCOLATE PHOSPHATASE"/>
    <property type="match status" value="1"/>
</dbReference>
<dbReference type="Proteomes" id="UP000494162">
    <property type="component" value="Unassembled WGS sequence"/>
</dbReference>
<reference evidence="1 2" key="1">
    <citation type="submission" date="2019-09" db="EMBL/GenBank/DDBJ databases">
        <authorList>
            <person name="Depoorter E."/>
        </authorList>
    </citation>
    <scope>NUCLEOTIDE SEQUENCE [LARGE SCALE GENOMIC DNA]</scope>
    <source>
        <strain evidence="1">LMG 26883</strain>
    </source>
</reference>
<dbReference type="InterPro" id="IPR023198">
    <property type="entry name" value="PGP-like_dom2"/>
</dbReference>
<evidence type="ECO:0000313" key="1">
    <source>
        <dbReference type="EMBL" id="VWB70899.1"/>
    </source>
</evidence>
<sequence>MVDDAARHGTMTCRLVAFDFDGTLADSLDCFLAALSEASRRHGFRDADPALRPALRGMSARDIIRTLEVPMWKVPRVTADMRRLMQPRIAHIALFPGVEPTFDALAARGIHIAIASSNTEAIVRDRLGAPASRRVAYFACGISLFGKARRLRALAREAGVRPGEMLYVGDEIRDADAARRAGVAFQGVAWGYTAPDALQSHCATPLLPTLDALLDCL</sequence>
<keyword evidence="1" id="KW-0378">Hydrolase</keyword>
<protein>
    <submittedName>
        <fullName evidence="1">Hydrolase</fullName>
    </submittedName>
</protein>
<dbReference type="SUPFAM" id="SSF56784">
    <property type="entry name" value="HAD-like"/>
    <property type="match status" value="1"/>
</dbReference>
<dbReference type="InterPro" id="IPR036412">
    <property type="entry name" value="HAD-like_sf"/>
</dbReference>
<dbReference type="InterPro" id="IPR023214">
    <property type="entry name" value="HAD_sf"/>
</dbReference>
<dbReference type="Pfam" id="PF13419">
    <property type="entry name" value="HAD_2"/>
    <property type="match status" value="1"/>
</dbReference>
<proteinExistence type="predicted"/>
<dbReference type="InterPro" id="IPR050155">
    <property type="entry name" value="HAD-like_hydrolase_sf"/>
</dbReference>
<accession>A0A6P2LVD5</accession>
<name>A0A6P2LVD5_9BURK</name>
<evidence type="ECO:0000313" key="2">
    <source>
        <dbReference type="Proteomes" id="UP000494162"/>
    </source>
</evidence>
<dbReference type="GO" id="GO:0005829">
    <property type="term" value="C:cytosol"/>
    <property type="evidence" value="ECO:0007669"/>
    <property type="project" value="TreeGrafter"/>
</dbReference>
<dbReference type="SFLD" id="SFLDS00003">
    <property type="entry name" value="Haloacid_Dehalogenase"/>
    <property type="match status" value="1"/>
</dbReference>
<dbReference type="AlphaFoldDB" id="A0A6P2LVD5"/>
<dbReference type="Gene3D" id="1.10.150.240">
    <property type="entry name" value="Putative phosphatase, domain 2"/>
    <property type="match status" value="1"/>
</dbReference>
<dbReference type="EMBL" id="CABVPP010000023">
    <property type="protein sequence ID" value="VWB70899.1"/>
    <property type="molecule type" value="Genomic_DNA"/>
</dbReference>
<organism evidence="1 2">
    <name type="scientific">Burkholderia pseudomultivorans</name>
    <dbReference type="NCBI Taxonomy" id="1207504"/>
    <lineage>
        <taxon>Bacteria</taxon>
        <taxon>Pseudomonadati</taxon>
        <taxon>Pseudomonadota</taxon>
        <taxon>Betaproteobacteria</taxon>
        <taxon>Burkholderiales</taxon>
        <taxon>Burkholderiaceae</taxon>
        <taxon>Burkholderia</taxon>
        <taxon>Burkholderia cepacia complex</taxon>
    </lineage>
</organism>
<dbReference type="PANTHER" id="PTHR43434:SF13">
    <property type="entry name" value="PHOSPHOGLYCOLATE PHOSPHATASE"/>
    <property type="match status" value="1"/>
</dbReference>
<dbReference type="InterPro" id="IPR041492">
    <property type="entry name" value="HAD_2"/>
</dbReference>
<dbReference type="GO" id="GO:0006281">
    <property type="term" value="P:DNA repair"/>
    <property type="evidence" value="ECO:0007669"/>
    <property type="project" value="TreeGrafter"/>
</dbReference>
<dbReference type="SFLD" id="SFLDG01129">
    <property type="entry name" value="C1.5:_HAD__Beta-PGM__Phosphata"/>
    <property type="match status" value="1"/>
</dbReference>
<dbReference type="GO" id="GO:0008967">
    <property type="term" value="F:phosphoglycolate phosphatase activity"/>
    <property type="evidence" value="ECO:0007669"/>
    <property type="project" value="TreeGrafter"/>
</dbReference>